<sequence>MRNALVAILALSAATAASVAATSPAAAYDYPYCLQGRGIGIPGDCSYASYGQCMASASGRSLYCNVNPRFAYGQQRRMRIYRDY</sequence>
<evidence type="ECO:0000256" key="1">
    <source>
        <dbReference type="SAM" id="SignalP"/>
    </source>
</evidence>
<name>A0A7Y4GPP8_9BRAD</name>
<gene>
    <name evidence="2" type="ORF">HCN58_08690</name>
</gene>
<protein>
    <submittedName>
        <fullName evidence="2">DUF3551 domain-containing protein</fullName>
    </submittedName>
</protein>
<keyword evidence="1" id="KW-0732">Signal</keyword>
<reference evidence="2 3" key="1">
    <citation type="submission" date="2020-03" db="EMBL/GenBank/DDBJ databases">
        <title>Bradyrhizobium diversity isolated from nodules of Indigofera sp.</title>
        <authorList>
            <person name="Klepa M."/>
            <person name="Helene L."/>
            <person name="Hungria M."/>
        </authorList>
    </citation>
    <scope>NUCLEOTIDE SEQUENCE [LARGE SCALE GENOMIC DNA]</scope>
    <source>
        <strain evidence="2 3">WSM 1791</strain>
    </source>
</reference>
<feature type="chain" id="PRO_5030746820" evidence="1">
    <location>
        <begin position="28"/>
        <end position="84"/>
    </location>
</feature>
<evidence type="ECO:0000313" key="2">
    <source>
        <dbReference type="EMBL" id="NOJ39680.1"/>
    </source>
</evidence>
<organism evidence="2 3">
    <name type="scientific">Bradyrhizobium australiense</name>
    <dbReference type="NCBI Taxonomy" id="2721161"/>
    <lineage>
        <taxon>Bacteria</taxon>
        <taxon>Pseudomonadati</taxon>
        <taxon>Pseudomonadota</taxon>
        <taxon>Alphaproteobacteria</taxon>
        <taxon>Hyphomicrobiales</taxon>
        <taxon>Nitrobacteraceae</taxon>
        <taxon>Bradyrhizobium</taxon>
    </lineage>
</organism>
<comment type="caution">
    <text evidence="2">The sequence shown here is derived from an EMBL/GenBank/DDBJ whole genome shotgun (WGS) entry which is preliminary data.</text>
</comment>
<proteinExistence type="predicted"/>
<accession>A0A7Y4GPP8</accession>
<keyword evidence="3" id="KW-1185">Reference proteome</keyword>
<dbReference type="Pfam" id="PF12071">
    <property type="entry name" value="DUF3551"/>
    <property type="match status" value="1"/>
</dbReference>
<evidence type="ECO:0000313" key="3">
    <source>
        <dbReference type="Proteomes" id="UP000544122"/>
    </source>
</evidence>
<dbReference type="EMBL" id="JAAVLX010000003">
    <property type="protein sequence ID" value="NOJ39680.1"/>
    <property type="molecule type" value="Genomic_DNA"/>
</dbReference>
<dbReference type="RefSeq" id="WP_171578947.1">
    <property type="nucleotide sequence ID" value="NZ_JAAVLX010000003.1"/>
</dbReference>
<dbReference type="AlphaFoldDB" id="A0A7Y4GPP8"/>
<dbReference type="InterPro" id="IPR021937">
    <property type="entry name" value="DUF3551"/>
</dbReference>
<dbReference type="Proteomes" id="UP000544122">
    <property type="component" value="Unassembled WGS sequence"/>
</dbReference>
<feature type="signal peptide" evidence="1">
    <location>
        <begin position="1"/>
        <end position="27"/>
    </location>
</feature>